<reference evidence="5 6" key="1">
    <citation type="submission" date="2023-03" db="EMBL/GenBank/DDBJ databases">
        <title>Roseibium porphyridii sp. nov. and Roseibium rhodosorbium sp. nov. isolated from marine algae, Porphyridium cruentum and Rhodosorus marinus, respectively.</title>
        <authorList>
            <person name="Lee M.W."/>
            <person name="Choi B.J."/>
            <person name="Lee J.K."/>
            <person name="Choi D.G."/>
            <person name="Baek J.H."/>
            <person name="Bayburt H."/>
            <person name="Kim J.M."/>
            <person name="Han D.M."/>
            <person name="Kim K.H."/>
            <person name="Jeon C.O."/>
        </authorList>
    </citation>
    <scope>NUCLEOTIDE SEQUENCE [LARGE SCALE GENOMIC DNA]</scope>
    <source>
        <strain evidence="5 6">KMA01</strain>
    </source>
</reference>
<evidence type="ECO:0000259" key="4">
    <source>
        <dbReference type="Pfam" id="PF09375"/>
    </source>
</evidence>
<protein>
    <submittedName>
        <fullName evidence="5">Imelysin family protein</fullName>
    </submittedName>
</protein>
<feature type="domain" description="Imelysin-like" evidence="4">
    <location>
        <begin position="36"/>
        <end position="325"/>
    </location>
</feature>
<feature type="signal peptide" evidence="3">
    <location>
        <begin position="1"/>
        <end position="19"/>
    </location>
</feature>
<dbReference type="CDD" id="cd14659">
    <property type="entry name" value="Imelysin-like_IPPA"/>
    <property type="match status" value="1"/>
</dbReference>
<evidence type="ECO:0000313" key="5">
    <source>
        <dbReference type="EMBL" id="WFE90392.1"/>
    </source>
</evidence>
<feature type="chain" id="PRO_5045976421" evidence="3">
    <location>
        <begin position="20"/>
        <end position="357"/>
    </location>
</feature>
<dbReference type="RefSeq" id="WP_265679754.1">
    <property type="nucleotide sequence ID" value="NZ_CP120863.1"/>
</dbReference>
<dbReference type="InterPro" id="IPR038352">
    <property type="entry name" value="Imelysin_sf"/>
</dbReference>
<organism evidence="5 6">
    <name type="scientific">Roseibium porphyridii</name>
    <dbReference type="NCBI Taxonomy" id="2866279"/>
    <lineage>
        <taxon>Bacteria</taxon>
        <taxon>Pseudomonadati</taxon>
        <taxon>Pseudomonadota</taxon>
        <taxon>Alphaproteobacteria</taxon>
        <taxon>Hyphomicrobiales</taxon>
        <taxon>Stappiaceae</taxon>
        <taxon>Roseibium</taxon>
    </lineage>
</organism>
<keyword evidence="2 3" id="KW-0732">Signal</keyword>
<sequence>MRLILVMAIVLSVSDSAQAQDYKSNLESMIIGYIKPAFQEFASSTQSLPTAVETVCLDANETAGLEFQQVFSETVHDFGRIHFLRFGPLLDQDRLSRLAFLPDPRGIGSRQLRKLYANKDKDALNAAGLAKKSVAVQGLTALELIAFDKTGEVRLGKSDENSEFTCDYALAIAQNIHTIAIALEADWANPDGFKDILLTPGGNDARFQTSKEAIESVFNALVTGLIVVRDQDLLPALGTSEEKAKPRRFPFSRSGNGVIFLSSELQGIEQSLSSLNLQSLTPQDFMWIFDTLNFEFGNAQKILAQLSPPLRNSFGQGDSYKLVSVLAITVKSIRDTVALELAGALDLAGGFNALDGD</sequence>
<dbReference type="Pfam" id="PF09375">
    <property type="entry name" value="Peptidase_M75"/>
    <property type="match status" value="1"/>
</dbReference>
<evidence type="ECO:0000256" key="2">
    <source>
        <dbReference type="ARBA" id="ARBA00022729"/>
    </source>
</evidence>
<evidence type="ECO:0000256" key="3">
    <source>
        <dbReference type="SAM" id="SignalP"/>
    </source>
</evidence>
<gene>
    <name evidence="5" type="ORF">K1718_03310</name>
</gene>
<keyword evidence="6" id="KW-1185">Reference proteome</keyword>
<evidence type="ECO:0000313" key="6">
    <source>
        <dbReference type="Proteomes" id="UP001209803"/>
    </source>
</evidence>
<comment type="subcellular location">
    <subcellularLocation>
        <location evidence="1">Cell envelope</location>
    </subcellularLocation>
</comment>
<evidence type="ECO:0000256" key="1">
    <source>
        <dbReference type="ARBA" id="ARBA00004196"/>
    </source>
</evidence>
<name>A0ABY8F8B0_9HYPH</name>
<dbReference type="EMBL" id="CP120863">
    <property type="protein sequence ID" value="WFE90392.1"/>
    <property type="molecule type" value="Genomic_DNA"/>
</dbReference>
<dbReference type="InterPro" id="IPR034984">
    <property type="entry name" value="Imelysin-like_IPPA"/>
</dbReference>
<accession>A0ABY8F8B0</accession>
<dbReference type="Gene3D" id="1.20.1420.20">
    <property type="entry name" value="M75 peptidase, HXXE motif"/>
    <property type="match status" value="1"/>
</dbReference>
<proteinExistence type="predicted"/>
<dbReference type="Proteomes" id="UP001209803">
    <property type="component" value="Chromosome"/>
</dbReference>
<dbReference type="InterPro" id="IPR018976">
    <property type="entry name" value="Imelysin-like"/>
</dbReference>